<sequence length="354" mass="38276">MCFAEYLAYTCGHTSIAVNRPCPMTTHLHNNPCCPRPACRPFLGHTMCPSCERIQHARTVDIAEYEHRWMHERGACGCPVRFPGVLHPRIVQRSTAVAGENDMVGRPDAGCASGFFAGQQATQSGRDEGSAIPLYQEARFGERVEVAVRLPSLYAAEWTSDHAKLHESGQYEDDSPGVTYNLPPPNKVGIPLPPPATSSSRQTHAETSNHGSSPVNNIRNPYEHGKIPPGHVARWAMEGPPGSLLDEILGPLNHKASVYEGRPADIQTVHYPNDSIPIAGHPIVCGPFANSKGQLASIVDFQQPVTTIAGFPIGAGPEGQSHAGDFETCSPKSSTESSTEICSPVRMRRLSSEF</sequence>
<accession>A0A553HQ94</accession>
<keyword evidence="3" id="KW-1185">Reference proteome</keyword>
<dbReference type="Proteomes" id="UP000319160">
    <property type="component" value="Unassembled WGS sequence"/>
</dbReference>
<feature type="compositionally biased region" description="Pro residues" evidence="1">
    <location>
        <begin position="182"/>
        <end position="196"/>
    </location>
</feature>
<dbReference type="AlphaFoldDB" id="A0A553HQ94"/>
<reference evidence="3" key="1">
    <citation type="submission" date="2019-06" db="EMBL/GenBank/DDBJ databases">
        <title>Draft genome sequence of the griseofulvin-producing fungus Xylaria cubensis strain G536.</title>
        <authorList>
            <person name="Mead M.E."/>
            <person name="Raja H.A."/>
            <person name="Steenwyk J.L."/>
            <person name="Knowles S.L."/>
            <person name="Oberlies N.H."/>
            <person name="Rokas A."/>
        </authorList>
    </citation>
    <scope>NUCLEOTIDE SEQUENCE [LARGE SCALE GENOMIC DNA]</scope>
    <source>
        <strain evidence="3">G536</strain>
    </source>
</reference>
<feature type="region of interest" description="Disordered" evidence="1">
    <location>
        <begin position="315"/>
        <end position="341"/>
    </location>
</feature>
<comment type="caution">
    <text evidence="2">The sequence shown here is derived from an EMBL/GenBank/DDBJ whole genome shotgun (WGS) entry which is preliminary data.</text>
</comment>
<name>A0A553HQ94_9PEZI</name>
<evidence type="ECO:0000313" key="3">
    <source>
        <dbReference type="Proteomes" id="UP000319160"/>
    </source>
</evidence>
<dbReference type="EMBL" id="VFLP01000059">
    <property type="protein sequence ID" value="TRX90134.1"/>
    <property type="molecule type" value="Genomic_DNA"/>
</dbReference>
<dbReference type="OrthoDB" id="3438093at2759"/>
<feature type="region of interest" description="Disordered" evidence="1">
    <location>
        <begin position="167"/>
        <end position="222"/>
    </location>
</feature>
<organism evidence="2 3">
    <name type="scientific">Xylaria flabelliformis</name>
    <dbReference type="NCBI Taxonomy" id="2512241"/>
    <lineage>
        <taxon>Eukaryota</taxon>
        <taxon>Fungi</taxon>
        <taxon>Dikarya</taxon>
        <taxon>Ascomycota</taxon>
        <taxon>Pezizomycotina</taxon>
        <taxon>Sordariomycetes</taxon>
        <taxon>Xylariomycetidae</taxon>
        <taxon>Xylariales</taxon>
        <taxon>Xylariaceae</taxon>
        <taxon>Xylaria</taxon>
    </lineage>
</organism>
<gene>
    <name evidence="2" type="ORF">FHL15_009053</name>
</gene>
<evidence type="ECO:0000313" key="2">
    <source>
        <dbReference type="EMBL" id="TRX90134.1"/>
    </source>
</evidence>
<evidence type="ECO:0000256" key="1">
    <source>
        <dbReference type="SAM" id="MobiDB-lite"/>
    </source>
</evidence>
<feature type="compositionally biased region" description="Polar residues" evidence="1">
    <location>
        <begin position="330"/>
        <end position="341"/>
    </location>
</feature>
<feature type="compositionally biased region" description="Polar residues" evidence="1">
    <location>
        <begin position="197"/>
        <end position="219"/>
    </location>
</feature>
<dbReference type="STRING" id="2512241.A0A553HQ94"/>
<protein>
    <submittedName>
        <fullName evidence="2">Uncharacterized protein</fullName>
    </submittedName>
</protein>
<proteinExistence type="predicted"/>